<proteinExistence type="predicted"/>
<dbReference type="Proteomes" id="UP000034078">
    <property type="component" value="Unassembled WGS sequence"/>
</dbReference>
<accession>A0A837IDE3</accession>
<reference evidence="1 2" key="1">
    <citation type="journal article" date="2015" name="Nature">
        <title>rRNA introns, odd ribosomes, and small enigmatic genomes across a large radiation of phyla.</title>
        <authorList>
            <person name="Brown C.T."/>
            <person name="Hug L.A."/>
            <person name="Thomas B.C."/>
            <person name="Sharon I."/>
            <person name="Castelle C.J."/>
            <person name="Singh A."/>
            <person name="Wilkins M.J."/>
            <person name="Williams K.H."/>
            <person name="Banfield J.F."/>
        </authorList>
    </citation>
    <scope>NUCLEOTIDE SEQUENCE [LARGE SCALE GENOMIC DNA]</scope>
</reference>
<evidence type="ECO:0000313" key="1">
    <source>
        <dbReference type="EMBL" id="KKT99392.1"/>
    </source>
</evidence>
<sequence>MSYIFKTLVATLPKIKVEIWGWSRELGSWVCKKSMTMDEWLASRELAPSALKEKDLRGFAKDKWILWEGKALLPTPITKISLKTLISRNVRP</sequence>
<gene>
    <name evidence="1" type="ORF">UX01_C0010G0024</name>
</gene>
<organism evidence="1 2">
    <name type="scientific">Candidatus Collierbacteria bacterium GW2011_GWB2_45_17</name>
    <dbReference type="NCBI Taxonomy" id="1618388"/>
    <lineage>
        <taxon>Bacteria</taxon>
        <taxon>Candidatus Collieribacteriota</taxon>
    </lineage>
</organism>
<dbReference type="EMBL" id="LCKO01000010">
    <property type="protein sequence ID" value="KKT99392.1"/>
    <property type="molecule type" value="Genomic_DNA"/>
</dbReference>
<evidence type="ECO:0000313" key="2">
    <source>
        <dbReference type="Proteomes" id="UP000034078"/>
    </source>
</evidence>
<protein>
    <submittedName>
        <fullName evidence="1">Uncharacterized protein</fullName>
    </submittedName>
</protein>
<comment type="caution">
    <text evidence="1">The sequence shown here is derived from an EMBL/GenBank/DDBJ whole genome shotgun (WGS) entry which is preliminary data.</text>
</comment>
<dbReference type="AlphaFoldDB" id="A0A837IDE3"/>
<name>A0A837IDE3_9BACT</name>